<feature type="transmembrane region" description="Helical" evidence="1">
    <location>
        <begin position="28"/>
        <end position="48"/>
    </location>
</feature>
<evidence type="ECO:0000259" key="2">
    <source>
        <dbReference type="Pfam" id="PF20152"/>
    </source>
</evidence>
<name>A0ABR2Z9J1_9AGAR</name>
<feature type="domain" description="DUF6534" evidence="2">
    <location>
        <begin position="1"/>
        <end position="50"/>
    </location>
</feature>
<comment type="caution">
    <text evidence="3">The sequence shown here is derived from an EMBL/GenBank/DDBJ whole genome shotgun (WGS) entry which is preliminary data.</text>
</comment>
<evidence type="ECO:0000313" key="4">
    <source>
        <dbReference type="Proteomes" id="UP001437256"/>
    </source>
</evidence>
<feature type="transmembrane region" description="Helical" evidence="1">
    <location>
        <begin position="5"/>
        <end position="22"/>
    </location>
</feature>
<organism evidence="3 4">
    <name type="scientific">Marasmius tenuissimus</name>
    <dbReference type="NCBI Taxonomy" id="585030"/>
    <lineage>
        <taxon>Eukaryota</taxon>
        <taxon>Fungi</taxon>
        <taxon>Dikarya</taxon>
        <taxon>Basidiomycota</taxon>
        <taxon>Agaricomycotina</taxon>
        <taxon>Agaricomycetes</taxon>
        <taxon>Agaricomycetidae</taxon>
        <taxon>Agaricales</taxon>
        <taxon>Marasmiineae</taxon>
        <taxon>Marasmiaceae</taxon>
        <taxon>Marasmius</taxon>
    </lineage>
</organism>
<gene>
    <name evidence="3" type="ORF">AAF712_015080</name>
</gene>
<keyword evidence="1" id="KW-0472">Membrane</keyword>
<reference evidence="3 4" key="1">
    <citation type="submission" date="2024-05" db="EMBL/GenBank/DDBJ databases">
        <title>A draft genome resource for the thread blight pathogen Marasmius tenuissimus strain MS-2.</title>
        <authorList>
            <person name="Yulfo-Soto G.E."/>
            <person name="Baruah I.K."/>
            <person name="Amoako-Attah I."/>
            <person name="Bukari Y."/>
            <person name="Meinhardt L.W."/>
            <person name="Bailey B.A."/>
            <person name="Cohen S.P."/>
        </authorList>
    </citation>
    <scope>NUCLEOTIDE SEQUENCE [LARGE SCALE GENOMIC DNA]</scope>
    <source>
        <strain evidence="3 4">MS-2</strain>
    </source>
</reference>
<sequence length="135" mass="15212">METGSFTALVATLDLIIFLIYPNSDYHVTLTLALAKLYANSLLVALNIRMKIPGSRGYKEPNVVLFEDRTVPIQFNSQAFRTDHGHGLDSRLERRFGQRSATPTETQIMVTEEVWSDRITNADLGIDDVRLSELV</sequence>
<dbReference type="Proteomes" id="UP001437256">
    <property type="component" value="Unassembled WGS sequence"/>
</dbReference>
<dbReference type="Pfam" id="PF20152">
    <property type="entry name" value="DUF6534"/>
    <property type="match status" value="1"/>
</dbReference>
<keyword evidence="1" id="KW-0812">Transmembrane</keyword>
<keyword evidence="4" id="KW-1185">Reference proteome</keyword>
<accession>A0ABR2Z9J1</accession>
<proteinExistence type="predicted"/>
<dbReference type="InterPro" id="IPR045339">
    <property type="entry name" value="DUF6534"/>
</dbReference>
<evidence type="ECO:0000313" key="3">
    <source>
        <dbReference type="EMBL" id="KAL0058256.1"/>
    </source>
</evidence>
<dbReference type="EMBL" id="JBBXMP010000342">
    <property type="protein sequence ID" value="KAL0058256.1"/>
    <property type="molecule type" value="Genomic_DNA"/>
</dbReference>
<keyword evidence="1" id="KW-1133">Transmembrane helix</keyword>
<evidence type="ECO:0000256" key="1">
    <source>
        <dbReference type="SAM" id="Phobius"/>
    </source>
</evidence>
<protein>
    <recommendedName>
        <fullName evidence="2">DUF6534 domain-containing protein</fullName>
    </recommendedName>
</protein>